<dbReference type="PROSITE" id="PS51034">
    <property type="entry name" value="ZP_2"/>
    <property type="match status" value="1"/>
</dbReference>
<dbReference type="Pfam" id="PF26562">
    <property type="entry name" value="Ig-like"/>
    <property type="match status" value="1"/>
</dbReference>
<dbReference type="InterPro" id="IPR055356">
    <property type="entry name" value="ZP-N"/>
</dbReference>
<feature type="domain" description="ZP" evidence="5">
    <location>
        <begin position="591"/>
        <end position="866"/>
    </location>
</feature>
<dbReference type="EMBL" id="SOYY01000018">
    <property type="protein sequence ID" value="KAA0708949.1"/>
    <property type="molecule type" value="Genomic_DNA"/>
</dbReference>
<dbReference type="InterPro" id="IPR058876">
    <property type="entry name" value="Ig-like_ZP"/>
</dbReference>
<keyword evidence="2" id="KW-0964">Secreted</keyword>
<evidence type="ECO:0000313" key="6">
    <source>
        <dbReference type="EMBL" id="KAA0708949.1"/>
    </source>
</evidence>
<accession>A0A5A9NJ55</accession>
<protein>
    <submittedName>
        <fullName evidence="6">Zona pellucida sperm-binding protein 2 ZP1</fullName>
    </submittedName>
</protein>
<keyword evidence="7" id="KW-1185">Reference proteome</keyword>
<dbReference type="InterPro" id="IPR055355">
    <property type="entry name" value="ZP-C"/>
</dbReference>
<dbReference type="Proteomes" id="UP000324632">
    <property type="component" value="Chromosome 18"/>
</dbReference>
<dbReference type="Pfam" id="PF00100">
    <property type="entry name" value="Zona_pellucida"/>
    <property type="match status" value="1"/>
</dbReference>
<proteinExistence type="predicted"/>
<comment type="caution">
    <text evidence="6">The sequence shown here is derived from an EMBL/GenBank/DDBJ whole genome shotgun (WGS) entry which is preliminary data.</text>
</comment>
<dbReference type="SMART" id="SM00241">
    <property type="entry name" value="ZP"/>
    <property type="match status" value="1"/>
</dbReference>
<organism evidence="6 7">
    <name type="scientific">Triplophysa tibetana</name>
    <dbReference type="NCBI Taxonomy" id="1572043"/>
    <lineage>
        <taxon>Eukaryota</taxon>
        <taxon>Metazoa</taxon>
        <taxon>Chordata</taxon>
        <taxon>Craniata</taxon>
        <taxon>Vertebrata</taxon>
        <taxon>Euteleostomi</taxon>
        <taxon>Actinopterygii</taxon>
        <taxon>Neopterygii</taxon>
        <taxon>Teleostei</taxon>
        <taxon>Ostariophysi</taxon>
        <taxon>Cypriniformes</taxon>
        <taxon>Nemacheilidae</taxon>
        <taxon>Triplophysa</taxon>
    </lineage>
</organism>
<evidence type="ECO:0000256" key="1">
    <source>
        <dbReference type="ARBA" id="ARBA00004613"/>
    </source>
</evidence>
<name>A0A5A9NJ55_9TELE</name>
<dbReference type="Pfam" id="PF23344">
    <property type="entry name" value="ZP-N"/>
    <property type="match status" value="1"/>
</dbReference>
<dbReference type="AlphaFoldDB" id="A0A5A9NJ55"/>
<dbReference type="InterPro" id="IPR042235">
    <property type="entry name" value="ZP-C_dom"/>
</dbReference>
<evidence type="ECO:0000259" key="5">
    <source>
        <dbReference type="PROSITE" id="PS51034"/>
    </source>
</evidence>
<sequence length="899" mass="102444">MTKKGKMEAMSIILKGSPNNLHARGAATTLRANSTEKKIKQINFKQASAEYWLSMCVNSGTLWTHMAMMEHTAMPFELLEKLGSSSVRQNGIHAECLDNRVQFTIQDSWNARGPLEVYAVNDTQTVLLTPQLAAQCGYTQKFDPWGNTIVSASQQSCFTQNKPTVFSNLQLWKVILYTPEENSFEEEDILRMGYSLNSSPTRLVMRSPYNMAGNYVQKVADVDMIVLKSLVLYRDLWMMTIVESSAACPINGAAVVGQLISWRVPWHITPLVSSSVEIFEVHMGVNGRRLSYEEMASRNYTMTFTDSHIVVEIPIGAPDGNYKSHVQTECYHISYTIEPMIEILWKEGLDNTTYKVLFPITTPLIYLMPQFTDNTRAELKMFDVLLGYFLPDVQLWNITFGLEVLSVSEVIHRGFILQEHSYPNGTKAFSLQVSFYDINVQENLYNHQPDVTTYTLSLVFEFVILPELRSFLHSVVLEASLRDIVHPQAGGKCERERFEIDVAYGSTPHSNLKITLGERELNNQLLEQYTRHQNDSHLTLDIPLMSPEVVFESVQLAGIVGRLDVKIQDSSNDWHFNDFSLTCPFFVPLLECFSNGTMTVVLPKLESVPALNPRKLSLRDPACKPFYSDDHVAYFHFALSDCGTSRTFVGDTIKYENEVALTQDEPLQKLFESLAQHEQRYRIVVSCIYTANSTQSAVFQSVIEPNADIGVGELSVQLRLSQDMVYSLFYHNEDYPVLKFLKQPLYFEVGMDHSSDSRMAVVLENCWATLHEDRTSNPRWDLIVDGCANPKDPEQTTLHRVMPDNRVHFPDHFKRFEVKTFAFPDDDNFDDQDATLARRVFIHCDVAICHMEDAADESCFKRCTAPPYPSEGDSKRVRRRSNFTEDKLQHVSIGPILLM</sequence>
<dbReference type="InterPro" id="IPR017977">
    <property type="entry name" value="ZP_dom_CS"/>
</dbReference>
<reference evidence="6 7" key="1">
    <citation type="journal article" date="2019" name="Mol. Ecol. Resour.">
        <title>Chromosome-level genome assembly of Triplophysa tibetana, a fish adapted to the harsh high-altitude environment of the Tibetan Plateau.</title>
        <authorList>
            <person name="Yang X."/>
            <person name="Liu H."/>
            <person name="Ma Z."/>
            <person name="Zou Y."/>
            <person name="Zou M."/>
            <person name="Mao Y."/>
            <person name="Li X."/>
            <person name="Wang H."/>
            <person name="Chen T."/>
            <person name="Wang W."/>
            <person name="Yang R."/>
        </authorList>
    </citation>
    <scope>NUCLEOTIDE SEQUENCE [LARGE SCALE GENOMIC DNA]</scope>
    <source>
        <strain evidence="6">TTIB1903HZAU</strain>
        <tissue evidence="6">Muscle</tissue>
    </source>
</reference>
<gene>
    <name evidence="6" type="ORF">E1301_Tti017385</name>
</gene>
<dbReference type="PANTHER" id="PTHR47130">
    <property type="entry name" value="SI:DKEY-19B23.11-RELATED"/>
    <property type="match status" value="1"/>
</dbReference>
<dbReference type="PANTHER" id="PTHR47130:SF3">
    <property type="entry name" value="ZONA PELLUCIDA PROTEIN"/>
    <property type="match status" value="1"/>
</dbReference>
<dbReference type="Gene3D" id="2.60.40.3210">
    <property type="entry name" value="Zona pellucida, ZP-N domain"/>
    <property type="match status" value="1"/>
</dbReference>
<dbReference type="InterPro" id="IPR001507">
    <property type="entry name" value="ZP_dom"/>
</dbReference>
<dbReference type="PROSITE" id="PS00682">
    <property type="entry name" value="ZP_1"/>
    <property type="match status" value="1"/>
</dbReference>
<keyword evidence="4" id="KW-0325">Glycoprotein</keyword>
<dbReference type="Gene3D" id="2.60.40.4100">
    <property type="entry name" value="Zona pellucida, ZP-C domain"/>
    <property type="match status" value="1"/>
</dbReference>
<keyword evidence="3" id="KW-1015">Disulfide bond</keyword>
<dbReference type="GO" id="GO:0005576">
    <property type="term" value="C:extracellular region"/>
    <property type="evidence" value="ECO:0007669"/>
    <property type="project" value="UniProtKB-SubCell"/>
</dbReference>
<evidence type="ECO:0000256" key="3">
    <source>
        <dbReference type="ARBA" id="ARBA00023157"/>
    </source>
</evidence>
<evidence type="ECO:0000256" key="4">
    <source>
        <dbReference type="ARBA" id="ARBA00023180"/>
    </source>
</evidence>
<evidence type="ECO:0000313" key="7">
    <source>
        <dbReference type="Proteomes" id="UP000324632"/>
    </source>
</evidence>
<comment type="subcellular location">
    <subcellularLocation>
        <location evidence="1">Secreted</location>
    </subcellularLocation>
</comment>
<evidence type="ECO:0000256" key="2">
    <source>
        <dbReference type="ARBA" id="ARBA00022525"/>
    </source>
</evidence>